<keyword evidence="12" id="KW-1185">Reference proteome</keyword>
<sequence>MANIREIQSRINSVKDTMKITNAMYMISSSKLTQAKKKLQDTEPYFYALQGEISRILRHLPELEHKYFDKREKVPQDERKIASIVVTADKGLAGAYNHNIEKLEEEILAKPGIHKLFVVGELGRHYFAKRGQEIDTHFRYTVQKPTMHRARDISGVLLEQFENGELDEIYIVYTRMENSVQSEAEVMRLLPLERSSFNEMKMPLNVHRESIELYPSAEAVMDSIVPNYVTGMIYGCLVQSYASEHNARMMAMKSATDSAKDLIHDLSIAYNRARQAAITQEITEVCAGARAQQK</sequence>
<dbReference type="AlphaFoldDB" id="A0A5M9I029"/>
<evidence type="ECO:0000256" key="4">
    <source>
        <dbReference type="ARBA" id="ARBA00022448"/>
    </source>
</evidence>
<dbReference type="InterPro" id="IPR035968">
    <property type="entry name" value="ATP_synth_F1_ATPase_gsu"/>
</dbReference>
<dbReference type="Gene3D" id="3.40.1380.10">
    <property type="match status" value="1"/>
</dbReference>
<dbReference type="Pfam" id="PF00231">
    <property type="entry name" value="ATP-synt"/>
    <property type="match status" value="1"/>
</dbReference>
<dbReference type="GO" id="GO:0005524">
    <property type="term" value="F:ATP binding"/>
    <property type="evidence" value="ECO:0007669"/>
    <property type="project" value="UniProtKB-UniRule"/>
</dbReference>
<dbReference type="InterPro" id="IPR000131">
    <property type="entry name" value="ATP_synth_F1_gsu"/>
</dbReference>
<evidence type="ECO:0000256" key="5">
    <source>
        <dbReference type="ARBA" id="ARBA00022781"/>
    </source>
</evidence>
<dbReference type="GO" id="GO:0045259">
    <property type="term" value="C:proton-transporting ATP synthase complex"/>
    <property type="evidence" value="ECO:0007669"/>
    <property type="project" value="UniProtKB-KW"/>
</dbReference>
<evidence type="ECO:0000256" key="3">
    <source>
        <dbReference type="ARBA" id="ARBA00007681"/>
    </source>
</evidence>
<dbReference type="OrthoDB" id="9812769at2"/>
<evidence type="ECO:0000256" key="1">
    <source>
        <dbReference type="ARBA" id="ARBA00003456"/>
    </source>
</evidence>
<accession>A0A5M9I029</accession>
<dbReference type="PANTHER" id="PTHR11693:SF22">
    <property type="entry name" value="ATP SYNTHASE SUBUNIT GAMMA, MITOCHONDRIAL"/>
    <property type="match status" value="1"/>
</dbReference>
<dbReference type="Proteomes" id="UP000322025">
    <property type="component" value="Unassembled WGS sequence"/>
</dbReference>
<reference evidence="11" key="1">
    <citation type="submission" date="2019-07" db="EMBL/GenBank/DDBJ databases">
        <authorList>
            <person name="Wongkuna S."/>
            <person name="Scaria J."/>
        </authorList>
    </citation>
    <scope>NUCLEOTIDE SEQUENCE [LARGE SCALE GENOMIC DNA]</scope>
    <source>
        <strain evidence="11">SW178</strain>
    </source>
</reference>
<dbReference type="PROSITE" id="PS00153">
    <property type="entry name" value="ATPASE_GAMMA"/>
    <property type="match status" value="1"/>
</dbReference>
<keyword evidence="5 10" id="KW-0375">Hydrogen ion transport</keyword>
<comment type="caution">
    <text evidence="11">The sequence shown here is derived from an EMBL/GenBank/DDBJ whole genome shotgun (WGS) entry which is preliminary data.</text>
</comment>
<evidence type="ECO:0000313" key="11">
    <source>
        <dbReference type="EMBL" id="KAA8502263.1"/>
    </source>
</evidence>
<organism evidence="11 12">
    <name type="scientific">Mediterraneibacter catenae</name>
    <dbReference type="NCBI Taxonomy" id="2594882"/>
    <lineage>
        <taxon>Bacteria</taxon>
        <taxon>Bacillati</taxon>
        <taxon>Bacillota</taxon>
        <taxon>Clostridia</taxon>
        <taxon>Lachnospirales</taxon>
        <taxon>Lachnospiraceae</taxon>
        <taxon>Mediterraneibacter</taxon>
    </lineage>
</organism>
<evidence type="ECO:0000256" key="7">
    <source>
        <dbReference type="ARBA" id="ARBA00023136"/>
    </source>
</evidence>
<dbReference type="EMBL" id="VMSO01000003">
    <property type="protein sequence ID" value="KAA8502263.1"/>
    <property type="molecule type" value="Genomic_DNA"/>
</dbReference>
<evidence type="ECO:0000256" key="10">
    <source>
        <dbReference type="HAMAP-Rule" id="MF_00815"/>
    </source>
</evidence>
<comment type="function">
    <text evidence="1 10">Produces ATP from ADP in the presence of a proton gradient across the membrane. The gamma chain is believed to be important in regulating ATPase activity and the flow of protons through the CF(0) complex.</text>
</comment>
<evidence type="ECO:0000256" key="6">
    <source>
        <dbReference type="ARBA" id="ARBA00023065"/>
    </source>
</evidence>
<evidence type="ECO:0000256" key="2">
    <source>
        <dbReference type="ARBA" id="ARBA00004170"/>
    </source>
</evidence>
<keyword evidence="6 10" id="KW-0406">Ion transport</keyword>
<name>A0A5M9I029_9FIRM</name>
<dbReference type="PRINTS" id="PR00126">
    <property type="entry name" value="ATPASEGAMMA"/>
</dbReference>
<dbReference type="SUPFAM" id="SSF52943">
    <property type="entry name" value="ATP synthase (F1-ATPase), gamma subunit"/>
    <property type="match status" value="1"/>
</dbReference>
<dbReference type="GO" id="GO:0042777">
    <property type="term" value="P:proton motive force-driven plasma membrane ATP synthesis"/>
    <property type="evidence" value="ECO:0007669"/>
    <property type="project" value="UniProtKB-UniRule"/>
</dbReference>
<keyword evidence="7 10" id="KW-0472">Membrane</keyword>
<dbReference type="GO" id="GO:0046933">
    <property type="term" value="F:proton-transporting ATP synthase activity, rotational mechanism"/>
    <property type="evidence" value="ECO:0007669"/>
    <property type="project" value="UniProtKB-UniRule"/>
</dbReference>
<dbReference type="PANTHER" id="PTHR11693">
    <property type="entry name" value="ATP SYNTHASE GAMMA CHAIN"/>
    <property type="match status" value="1"/>
</dbReference>
<dbReference type="CDD" id="cd12151">
    <property type="entry name" value="F1-ATPase_gamma"/>
    <property type="match status" value="1"/>
</dbReference>
<dbReference type="GO" id="GO:0005886">
    <property type="term" value="C:plasma membrane"/>
    <property type="evidence" value="ECO:0007669"/>
    <property type="project" value="UniProtKB-SubCell"/>
</dbReference>
<evidence type="ECO:0000256" key="9">
    <source>
        <dbReference type="ARBA" id="ARBA00023310"/>
    </source>
</evidence>
<dbReference type="NCBIfam" id="TIGR01146">
    <property type="entry name" value="ATPsyn_F1gamma"/>
    <property type="match status" value="1"/>
</dbReference>
<evidence type="ECO:0000313" key="12">
    <source>
        <dbReference type="Proteomes" id="UP000322025"/>
    </source>
</evidence>
<gene>
    <name evidence="10 11" type="primary">atpG</name>
    <name evidence="11" type="ORF">FNY66_03835</name>
</gene>
<keyword evidence="8 10" id="KW-0139">CF(1)</keyword>
<proteinExistence type="inferred from homology"/>
<comment type="similarity">
    <text evidence="3 10">Belongs to the ATPase gamma chain family.</text>
</comment>
<comment type="subunit">
    <text evidence="10">F-type ATPases have 2 components, CF(1) - the catalytic core - and CF(0) - the membrane proton channel. CF(1) has five subunits: alpha(3), beta(3), gamma(1), delta(1), epsilon(1). CF(0) has three main subunits: a, b and c.</text>
</comment>
<protein>
    <recommendedName>
        <fullName evidence="10">ATP synthase gamma chain</fullName>
    </recommendedName>
    <alternativeName>
        <fullName evidence="10">ATP synthase F1 sector gamma subunit</fullName>
    </alternativeName>
    <alternativeName>
        <fullName evidence="10">F-ATPase gamma subunit</fullName>
    </alternativeName>
</protein>
<keyword evidence="4 10" id="KW-0813">Transport</keyword>
<dbReference type="InterPro" id="IPR023632">
    <property type="entry name" value="ATP_synth_F1_gsu_CS"/>
</dbReference>
<dbReference type="Gene3D" id="1.10.287.80">
    <property type="entry name" value="ATP synthase, gamma subunit, helix hairpin domain"/>
    <property type="match status" value="1"/>
</dbReference>
<dbReference type="RefSeq" id="WP_087150302.1">
    <property type="nucleotide sequence ID" value="NZ_VMSO01000003.1"/>
</dbReference>
<keyword evidence="10" id="KW-1003">Cell membrane</keyword>
<keyword evidence="9 10" id="KW-0066">ATP synthesis</keyword>
<comment type="subcellular location">
    <subcellularLocation>
        <location evidence="10">Cell membrane</location>
        <topology evidence="10">Peripheral membrane protein</topology>
    </subcellularLocation>
    <subcellularLocation>
        <location evidence="2">Membrane</location>
        <topology evidence="2">Peripheral membrane protein</topology>
    </subcellularLocation>
</comment>
<dbReference type="HAMAP" id="MF_00815">
    <property type="entry name" value="ATP_synth_gamma_bact"/>
    <property type="match status" value="1"/>
</dbReference>
<evidence type="ECO:0000256" key="8">
    <source>
        <dbReference type="ARBA" id="ARBA00023196"/>
    </source>
</evidence>